<evidence type="ECO:0000256" key="3">
    <source>
        <dbReference type="ARBA" id="ARBA00022448"/>
    </source>
</evidence>
<protein>
    <recommendedName>
        <fullName evidence="2">Movement protein</fullName>
    </recommendedName>
    <alternativeName>
        <fullName evidence="7">Protein 3A</fullName>
    </alternativeName>
</protein>
<dbReference type="KEGG" id="vg:2943480"/>
<evidence type="ECO:0000256" key="1">
    <source>
        <dbReference type="ARBA" id="ARBA00004621"/>
    </source>
</evidence>
<keyword evidence="5" id="KW-1031">Host cell junction</keyword>
<evidence type="ECO:0000256" key="7">
    <source>
        <dbReference type="ARBA" id="ARBA00032603"/>
    </source>
</evidence>
<proteinExistence type="predicted"/>
<comment type="function">
    <text evidence="6">Transports viral genome to neighboring plant cells directly through plasmosdesmata, without any budding. The movement protein allows efficient cell to cell propagation, by bypassing the host cell wall barrier. Acts by forming a tubular structure at the host plasmodesmata, enlarging it enough to allow free passage of virion capsids.</text>
</comment>
<dbReference type="GO" id="GO:0044219">
    <property type="term" value="C:host cell plasmodesma"/>
    <property type="evidence" value="ECO:0007669"/>
    <property type="project" value="UniProtKB-SubCell"/>
</dbReference>
<evidence type="ECO:0000256" key="4">
    <source>
        <dbReference type="ARBA" id="ARBA00023031"/>
    </source>
</evidence>
<dbReference type="GO" id="GO:0046740">
    <property type="term" value="P:transport of virus in host, cell to cell"/>
    <property type="evidence" value="ECO:0007669"/>
    <property type="project" value="UniProtKB-KW"/>
</dbReference>
<reference evidence="8 9" key="1">
    <citation type="journal article" date="2006" name="Arch. Virol.">
        <title>The complete sequence of the genome of Humulus japonicus latent virus.</title>
        <authorList>
            <person name="Scott S.W."/>
            <person name="Zimmerman M.T."/>
        </authorList>
    </citation>
    <scope>NUCLEOTIDE SEQUENCE [LARGE SCALE GENOMIC DNA]</scope>
</reference>
<keyword evidence="3" id="KW-0813">Transport</keyword>
<organism evidence="8 9">
    <name type="scientific">Humulus japonicus latent virus</name>
    <dbReference type="NCBI Taxonomy" id="269213"/>
    <lineage>
        <taxon>Viruses</taxon>
        <taxon>Riboviria</taxon>
        <taxon>Orthornavirae</taxon>
        <taxon>Kitrinoviricota</taxon>
        <taxon>Alsuviricetes</taxon>
        <taxon>Martellivirales</taxon>
        <taxon>Bromoviridae</taxon>
        <taxon>Ilarvirus</taxon>
        <taxon>Ilarvirus HJLV</taxon>
    </lineage>
</organism>
<dbReference type="InterPro" id="IPR002538">
    <property type="entry name" value="Bromo_MP"/>
</dbReference>
<dbReference type="EMBL" id="AY500238">
    <property type="protein sequence ID" value="AAS86440.1"/>
    <property type="molecule type" value="Genomic_RNA"/>
</dbReference>
<evidence type="ECO:0000313" key="9">
    <source>
        <dbReference type="Proteomes" id="UP000204108"/>
    </source>
</evidence>
<evidence type="ECO:0000256" key="2">
    <source>
        <dbReference type="ARBA" id="ARBA00014660"/>
    </source>
</evidence>
<dbReference type="Proteomes" id="UP000204108">
    <property type="component" value="Genome"/>
</dbReference>
<dbReference type="Pfam" id="PF01573">
    <property type="entry name" value="Bromo_MP"/>
    <property type="match status" value="1"/>
</dbReference>
<evidence type="ECO:0000256" key="6">
    <source>
        <dbReference type="ARBA" id="ARBA00025275"/>
    </source>
</evidence>
<accession>Q6JE40</accession>
<sequence>MASSGNNTTDTRPSTSFQVDHQALKELAKVVHDAKLESLMELETKCCYARIMKNSSDMQCLDFRSIQTRSFLSKIKLSLNKKEDIFVDHAIIYALYVPMVLPTTSALASVKLLNLATAESIDIEDDMNAARASLFITRWPRSIHKDQDGVHIVLRCNAPDLKPDTAIGVWYFLWDDSISFSKQRYEKVMPTLKFPIEETDATKIVKNKKMIQSLCNRHIKAGLQGSDVRPESLCVDSTKPYKPLTVMQGAGKDMPIKVVEEKDHKEVEVKTVPGEARA</sequence>
<name>Q6JE40_9BROM</name>
<keyword evidence="4" id="KW-0916">Viral movement protein</keyword>
<dbReference type="GeneID" id="2943480"/>
<comment type="subcellular location">
    <subcellularLocation>
        <location evidence="1">Host cell junction</location>
        <location evidence="1">Host plasmodesma</location>
    </subcellularLocation>
</comment>
<dbReference type="RefSeq" id="YP_054424.1">
    <property type="nucleotide sequence ID" value="NC_006066.1"/>
</dbReference>
<dbReference type="OrthoDB" id="8384at10239"/>
<evidence type="ECO:0000313" key="8">
    <source>
        <dbReference type="EMBL" id="AAS86440.1"/>
    </source>
</evidence>
<evidence type="ECO:0000256" key="5">
    <source>
        <dbReference type="ARBA" id="ARBA00023081"/>
    </source>
</evidence>
<keyword evidence="9" id="KW-1185">Reference proteome</keyword>